<keyword evidence="2" id="KW-1185">Reference proteome</keyword>
<evidence type="ECO:0000313" key="1">
    <source>
        <dbReference type="EMBL" id="EWS75472.1"/>
    </source>
</evidence>
<dbReference type="RefSeq" id="XP_012651941.1">
    <property type="nucleotide sequence ID" value="XM_012796487.1"/>
</dbReference>
<dbReference type="GeneID" id="24438743"/>
<dbReference type="InParanoid" id="W7XD88"/>
<sequence length="165" mass="19079">MNQQNIIFYYFNNFINYCLSKSYNKLGDQGITNLGSILAKTSISSLVIGLSDNNINQFGAFNFSMLLAKCTNLSTLNLGFYKNNLLKNPAAKLVSNFSPCTNLQDLKIILWQLVNFFTQIQNQQVNKQVQKIKQYTITNKQLIFKLLVIDLTVYFYTQNYIKQQR</sequence>
<dbReference type="InterPro" id="IPR032675">
    <property type="entry name" value="LRR_dom_sf"/>
</dbReference>
<organism evidence="1 2">
    <name type="scientific">Tetrahymena thermophila (strain SB210)</name>
    <dbReference type="NCBI Taxonomy" id="312017"/>
    <lineage>
        <taxon>Eukaryota</taxon>
        <taxon>Sar</taxon>
        <taxon>Alveolata</taxon>
        <taxon>Ciliophora</taxon>
        <taxon>Intramacronucleata</taxon>
        <taxon>Oligohymenophorea</taxon>
        <taxon>Hymenostomatida</taxon>
        <taxon>Tetrahymenina</taxon>
        <taxon>Tetrahymenidae</taxon>
        <taxon>Tetrahymena</taxon>
    </lineage>
</organism>
<accession>W7XD88</accession>
<dbReference type="KEGG" id="tet:TTHERM_000396969"/>
<dbReference type="Gene3D" id="3.80.10.10">
    <property type="entry name" value="Ribonuclease Inhibitor"/>
    <property type="match status" value="1"/>
</dbReference>
<dbReference type="SUPFAM" id="SSF52047">
    <property type="entry name" value="RNI-like"/>
    <property type="match status" value="1"/>
</dbReference>
<reference evidence="2" key="1">
    <citation type="journal article" date="2006" name="PLoS Biol.">
        <title>Macronuclear genome sequence of the ciliate Tetrahymena thermophila, a model eukaryote.</title>
        <authorList>
            <person name="Eisen J.A."/>
            <person name="Coyne R.S."/>
            <person name="Wu M."/>
            <person name="Wu D."/>
            <person name="Thiagarajan M."/>
            <person name="Wortman J.R."/>
            <person name="Badger J.H."/>
            <person name="Ren Q."/>
            <person name="Amedeo P."/>
            <person name="Jones K.M."/>
            <person name="Tallon L.J."/>
            <person name="Delcher A.L."/>
            <person name="Salzberg S.L."/>
            <person name="Silva J.C."/>
            <person name="Haas B.J."/>
            <person name="Majoros W.H."/>
            <person name="Farzad M."/>
            <person name="Carlton J.M."/>
            <person name="Smith R.K. Jr."/>
            <person name="Garg J."/>
            <person name="Pearlman R.E."/>
            <person name="Karrer K.M."/>
            <person name="Sun L."/>
            <person name="Manning G."/>
            <person name="Elde N.C."/>
            <person name="Turkewitz A.P."/>
            <person name="Asai D.J."/>
            <person name="Wilkes D.E."/>
            <person name="Wang Y."/>
            <person name="Cai H."/>
            <person name="Collins K."/>
            <person name="Stewart B.A."/>
            <person name="Lee S.R."/>
            <person name="Wilamowska K."/>
            <person name="Weinberg Z."/>
            <person name="Ruzzo W.L."/>
            <person name="Wloga D."/>
            <person name="Gaertig J."/>
            <person name="Frankel J."/>
            <person name="Tsao C.-C."/>
            <person name="Gorovsky M.A."/>
            <person name="Keeling P.J."/>
            <person name="Waller R.F."/>
            <person name="Patron N.J."/>
            <person name="Cherry J.M."/>
            <person name="Stover N.A."/>
            <person name="Krieger C.J."/>
            <person name="del Toro C."/>
            <person name="Ryder H.F."/>
            <person name="Williamson S.C."/>
            <person name="Barbeau R.A."/>
            <person name="Hamilton E.P."/>
            <person name="Orias E."/>
        </authorList>
    </citation>
    <scope>NUCLEOTIDE SEQUENCE [LARGE SCALE GENOMIC DNA]</scope>
    <source>
        <strain evidence="2">SB210</strain>
    </source>
</reference>
<gene>
    <name evidence="1" type="ORF">TTHERM_000396969</name>
</gene>
<dbReference type="AlphaFoldDB" id="W7XD88"/>
<evidence type="ECO:0000313" key="2">
    <source>
        <dbReference type="Proteomes" id="UP000009168"/>
    </source>
</evidence>
<name>W7XD88_TETTS</name>
<dbReference type="Proteomes" id="UP000009168">
    <property type="component" value="Unassembled WGS sequence"/>
</dbReference>
<protein>
    <submittedName>
        <fullName evidence="1">Uncharacterized protein</fullName>
    </submittedName>
</protein>
<proteinExistence type="predicted"/>
<dbReference type="EMBL" id="GG662770">
    <property type="protein sequence ID" value="EWS75472.1"/>
    <property type="molecule type" value="Genomic_DNA"/>
</dbReference>